<dbReference type="EMBL" id="LQYV01000099">
    <property type="protein sequence ID" value="KYD24456.1"/>
    <property type="molecule type" value="Genomic_DNA"/>
</dbReference>
<gene>
    <name evidence="2" type="ORF">B4109_0663</name>
</gene>
<sequence>MANGEAQEQHHERQDHFSRLMFGSFPSRTTGEREDQGSEAEPPLLPNIDFMKLFENVNTLADSLQQLKPLVKKITSLVDLLKKIAGADPKKR</sequence>
<dbReference type="AlphaFoldDB" id="A0A150MIY9"/>
<dbReference type="Proteomes" id="UP000075424">
    <property type="component" value="Unassembled WGS sequence"/>
</dbReference>
<proteinExistence type="predicted"/>
<feature type="compositionally biased region" description="Basic and acidic residues" evidence="1">
    <location>
        <begin position="7"/>
        <end position="18"/>
    </location>
</feature>
<evidence type="ECO:0000313" key="3">
    <source>
        <dbReference type="Proteomes" id="UP000075424"/>
    </source>
</evidence>
<dbReference type="PATRIC" id="fig|1422.18.peg.553"/>
<reference evidence="2 3" key="1">
    <citation type="submission" date="2016-01" db="EMBL/GenBank/DDBJ databases">
        <title>Draft Genome Sequences of Seven Thermophilic Sporeformers Isolated from Foods.</title>
        <authorList>
            <person name="Berendsen E.M."/>
            <person name="Wells-Bennik M.H."/>
            <person name="Krawcyk A.O."/>
            <person name="De Jong A."/>
            <person name="Holsappel S."/>
            <person name="Eijlander R.T."/>
            <person name="Kuipers O.P."/>
        </authorList>
    </citation>
    <scope>NUCLEOTIDE SEQUENCE [LARGE SCALE GENOMIC DNA]</scope>
    <source>
        <strain evidence="2 3">B4109</strain>
    </source>
</reference>
<accession>A0A150MIY9</accession>
<organism evidence="2 3">
    <name type="scientific">Geobacillus stearothermophilus</name>
    <name type="common">Bacillus stearothermophilus</name>
    <dbReference type="NCBI Taxonomy" id="1422"/>
    <lineage>
        <taxon>Bacteria</taxon>
        <taxon>Bacillati</taxon>
        <taxon>Bacillota</taxon>
        <taxon>Bacilli</taxon>
        <taxon>Bacillales</taxon>
        <taxon>Anoxybacillaceae</taxon>
        <taxon>Geobacillus</taxon>
    </lineage>
</organism>
<evidence type="ECO:0000256" key="1">
    <source>
        <dbReference type="SAM" id="MobiDB-lite"/>
    </source>
</evidence>
<protein>
    <submittedName>
        <fullName evidence="2">Uncharacterized protein</fullName>
    </submittedName>
</protein>
<comment type="caution">
    <text evidence="2">The sequence shown here is derived from an EMBL/GenBank/DDBJ whole genome shotgun (WGS) entry which is preliminary data.</text>
</comment>
<evidence type="ECO:0000313" key="2">
    <source>
        <dbReference type="EMBL" id="KYD24456.1"/>
    </source>
</evidence>
<name>A0A150MIY9_GEOSE</name>
<dbReference type="RefSeq" id="WP_061567512.1">
    <property type="nucleotide sequence ID" value="NZ_JARMSZ010000010.1"/>
</dbReference>
<feature type="region of interest" description="Disordered" evidence="1">
    <location>
        <begin position="1"/>
        <end position="44"/>
    </location>
</feature>